<dbReference type="VEuPathDB" id="ToxoDB:CSUI_002893"/>
<feature type="compositionally biased region" description="Low complexity" evidence="1">
    <location>
        <begin position="469"/>
        <end position="490"/>
    </location>
</feature>
<name>A0A2C6L7I8_9APIC</name>
<evidence type="ECO:0000256" key="2">
    <source>
        <dbReference type="SAM" id="Phobius"/>
    </source>
</evidence>
<evidence type="ECO:0008006" key="5">
    <source>
        <dbReference type="Google" id="ProtNLM"/>
    </source>
</evidence>
<evidence type="ECO:0000256" key="1">
    <source>
        <dbReference type="SAM" id="MobiDB-lite"/>
    </source>
</evidence>
<feature type="compositionally biased region" description="Low complexity" evidence="1">
    <location>
        <begin position="720"/>
        <end position="736"/>
    </location>
</feature>
<dbReference type="Proteomes" id="UP000221165">
    <property type="component" value="Unassembled WGS sequence"/>
</dbReference>
<feature type="region of interest" description="Disordered" evidence="1">
    <location>
        <begin position="842"/>
        <end position="877"/>
    </location>
</feature>
<keyword evidence="2" id="KW-1133">Transmembrane helix</keyword>
<feature type="region of interest" description="Disordered" evidence="1">
    <location>
        <begin position="463"/>
        <end position="522"/>
    </location>
</feature>
<feature type="compositionally biased region" description="Low complexity" evidence="1">
    <location>
        <begin position="851"/>
        <end position="862"/>
    </location>
</feature>
<feature type="region of interest" description="Disordered" evidence="1">
    <location>
        <begin position="704"/>
        <end position="736"/>
    </location>
</feature>
<proteinExistence type="predicted"/>
<feature type="region of interest" description="Disordered" evidence="1">
    <location>
        <begin position="402"/>
        <end position="428"/>
    </location>
</feature>
<feature type="compositionally biased region" description="Low complexity" evidence="1">
    <location>
        <begin position="499"/>
        <end position="522"/>
    </location>
</feature>
<feature type="compositionally biased region" description="Polar residues" evidence="1">
    <location>
        <begin position="615"/>
        <end position="626"/>
    </location>
</feature>
<dbReference type="AlphaFoldDB" id="A0A2C6L7I8"/>
<keyword evidence="2" id="KW-0472">Membrane</keyword>
<evidence type="ECO:0000313" key="3">
    <source>
        <dbReference type="EMBL" id="PHJ23263.1"/>
    </source>
</evidence>
<dbReference type="RefSeq" id="XP_067924939.1">
    <property type="nucleotide sequence ID" value="XM_068063092.1"/>
</dbReference>
<reference evidence="3 4" key="1">
    <citation type="journal article" date="2017" name="Int. J. Parasitol.">
        <title>The genome of the protozoan parasite Cystoisospora suis and a reverse vaccinology approach to identify vaccine candidates.</title>
        <authorList>
            <person name="Palmieri N."/>
            <person name="Shrestha A."/>
            <person name="Ruttkowski B."/>
            <person name="Beck T."/>
            <person name="Vogl C."/>
            <person name="Tomley F."/>
            <person name="Blake D.P."/>
            <person name="Joachim A."/>
        </authorList>
    </citation>
    <scope>NUCLEOTIDE SEQUENCE [LARGE SCALE GENOMIC DNA]</scope>
    <source>
        <strain evidence="3 4">Wien I</strain>
    </source>
</reference>
<comment type="caution">
    <text evidence="3">The sequence shown here is derived from an EMBL/GenBank/DDBJ whole genome shotgun (WGS) entry which is preliminary data.</text>
</comment>
<keyword evidence="2" id="KW-0812">Transmembrane</keyword>
<dbReference type="OrthoDB" id="10493894at2759"/>
<feature type="region of interest" description="Disordered" evidence="1">
    <location>
        <begin position="540"/>
        <end position="561"/>
    </location>
</feature>
<organism evidence="3 4">
    <name type="scientific">Cystoisospora suis</name>
    <dbReference type="NCBI Taxonomy" id="483139"/>
    <lineage>
        <taxon>Eukaryota</taxon>
        <taxon>Sar</taxon>
        <taxon>Alveolata</taxon>
        <taxon>Apicomplexa</taxon>
        <taxon>Conoidasida</taxon>
        <taxon>Coccidia</taxon>
        <taxon>Eucoccidiorida</taxon>
        <taxon>Eimeriorina</taxon>
        <taxon>Sarcocystidae</taxon>
        <taxon>Cystoisospora</taxon>
    </lineage>
</organism>
<gene>
    <name evidence="3" type="ORF">CSUI_002893</name>
</gene>
<keyword evidence="4" id="KW-1185">Reference proteome</keyword>
<evidence type="ECO:0000313" key="4">
    <source>
        <dbReference type="Proteomes" id="UP000221165"/>
    </source>
</evidence>
<dbReference type="EMBL" id="MIGC01001229">
    <property type="protein sequence ID" value="PHJ23263.1"/>
    <property type="molecule type" value="Genomic_DNA"/>
</dbReference>
<feature type="compositionally biased region" description="Low complexity" evidence="1">
    <location>
        <begin position="632"/>
        <end position="650"/>
    </location>
</feature>
<accession>A0A2C6L7I8</accession>
<protein>
    <recommendedName>
        <fullName evidence="5">Transmembrane protein</fullName>
    </recommendedName>
</protein>
<feature type="region of interest" description="Disordered" evidence="1">
    <location>
        <begin position="615"/>
        <end position="652"/>
    </location>
</feature>
<feature type="compositionally biased region" description="Low complexity" evidence="1">
    <location>
        <begin position="419"/>
        <end position="428"/>
    </location>
</feature>
<feature type="transmembrane region" description="Helical" evidence="2">
    <location>
        <begin position="163"/>
        <end position="183"/>
    </location>
</feature>
<sequence>METARRRHHHTGALAGSSAYELLRSVRSPTFASSRWPEARASCSSLCGVCSCRSALSFSCRTSCCFAGLSVMVTPSVSSSSVFPFCASSSSERELSARIPLSLSCDFPSPTPFVSSTSSGASSRRSCSVSSSRSTPLHQGSCLSPVCAAPAQRCPPLPPNCAVASRVSVLCLLFIVGGISAWISRNRSLSDELSRPRYILFSSPFDREDWQTTVALHAPLRCKYTSCSPEGYALSSFQGKAVSSEAHSISLYRFSERTSQPLDLSLSFLLFAEGVSAPSPARSNSSLLCLSSLPSCRSEKGTRPGLLARHKSPLLAHLSYTFPCRHGVSSAASLSSSLSSSLSPVTTEPAPFLLEIFHTAKRRFFRPRKESQPQGILSTFSSPFSHSSLSCSPSLLSSFASPRGPSIRSSARDTRSTGSSFLSSSPLSSSRLSESRRLFFHLSPLMFSPSVSSHMLASVPPFPLSDTRSSPSSGPKQSSSSLKSSSSSSSALHPPCTASPSLSSNSSSRSSRSGHSCYSQASTRPLSQATSLSSSVSTFSSELSPLSTSTSSSQSTSFPSPDKSYLTILVKTAIGSPYIDVSYRLLLPLSATLADLQQALQIEILKQQQKYLDQLPASSPSTSSPEGNRDISPTSSFSQESNSSTSSSSSVVPPPIELLRLLYGGAPVTDPDLRLMTLLPQHLRGEDTKPKVLVFLLDLPTPPFSSPSLSEDRNADVLPSSSSSQGSPSSATSSRTSSSSSLEALAAHAAAFEQDAVILRRLQETVRSLDERTQQGESSSATMGTYKKDLHAIGKETKERDGEREQLFQETLEYAIWGNKHALPLQSSEEIHRRVSSLTSRYQPKETYVEPPSASQSSTQPSLVQEDDRRLPVESSESINVSTSLPCPDVFFEFPQLAPTLGARLKQNLKVEVDVDWAWILKLGVACTAVQFLIGQGKETEEENKIPISPCSSSSAQPSRGSHVFLKGIQKLFFSGTANKWRKRALLSVAPVVVLSSWRPVRFARKVLWYSLPRGRWWAVASPILTRHRESMLTLDEEEFLHAFEDDKKEQ</sequence>
<dbReference type="GeneID" id="94426303"/>